<evidence type="ECO:0000313" key="2">
    <source>
        <dbReference type="Proteomes" id="UP000184310"/>
    </source>
</evidence>
<gene>
    <name evidence="1" type="ORF">SAMN02745163_03693</name>
</gene>
<dbReference type="EMBL" id="FQZB01000016">
    <property type="protein sequence ID" value="SHK36987.1"/>
    <property type="molecule type" value="Genomic_DNA"/>
</dbReference>
<dbReference type="RefSeq" id="WP_072991473.1">
    <property type="nucleotide sequence ID" value="NZ_FQZB01000016.1"/>
</dbReference>
<protein>
    <submittedName>
        <fullName evidence="1">Uncharacterized protein</fullName>
    </submittedName>
</protein>
<accession>A0A1M6RXG9</accession>
<keyword evidence="2" id="KW-1185">Reference proteome</keyword>
<proteinExistence type="predicted"/>
<evidence type="ECO:0000313" key="1">
    <source>
        <dbReference type="EMBL" id="SHK36987.1"/>
    </source>
</evidence>
<name>A0A1M6RXG9_9CLOT</name>
<organism evidence="1 2">
    <name type="scientific">Clostridium cavendishii DSM 21758</name>
    <dbReference type="NCBI Taxonomy" id="1121302"/>
    <lineage>
        <taxon>Bacteria</taxon>
        <taxon>Bacillati</taxon>
        <taxon>Bacillota</taxon>
        <taxon>Clostridia</taxon>
        <taxon>Eubacteriales</taxon>
        <taxon>Clostridiaceae</taxon>
        <taxon>Clostridium</taxon>
    </lineage>
</organism>
<reference evidence="1 2" key="1">
    <citation type="submission" date="2016-11" db="EMBL/GenBank/DDBJ databases">
        <authorList>
            <person name="Jaros S."/>
            <person name="Januszkiewicz K."/>
            <person name="Wedrychowicz H."/>
        </authorList>
    </citation>
    <scope>NUCLEOTIDE SEQUENCE [LARGE SCALE GENOMIC DNA]</scope>
    <source>
        <strain evidence="1 2">DSM 21758</strain>
    </source>
</reference>
<dbReference type="STRING" id="1121302.SAMN02745163_03693"/>
<dbReference type="AlphaFoldDB" id="A0A1M6RXG9"/>
<sequence>MLIQNESKLKLVYKNICLGEVIYTDSDFPWLCGKLKANDNFEIFKPFFYELVESLNEGNEFDETKWNKDWSEFENWTLLDEEEIIDICLPMIYEEVDGYFDIGWRLRF</sequence>
<dbReference type="OrthoDB" id="1911146at2"/>
<dbReference type="Proteomes" id="UP000184310">
    <property type="component" value="Unassembled WGS sequence"/>
</dbReference>